<evidence type="ECO:0000259" key="10">
    <source>
        <dbReference type="Pfam" id="PF25087"/>
    </source>
</evidence>
<evidence type="ECO:0000313" key="12">
    <source>
        <dbReference type="EMBL" id="RFM23982.1"/>
    </source>
</evidence>
<reference evidence="11" key="2">
    <citation type="submission" date="2017-08" db="EMBL/GenBank/DDBJ databases">
        <authorList>
            <person name="de Groot N.N."/>
        </authorList>
    </citation>
    <scope>NUCLEOTIDE SEQUENCE</scope>
    <source>
        <strain evidence="11">OS</strain>
    </source>
</reference>
<evidence type="ECO:0000256" key="2">
    <source>
        <dbReference type="ARBA" id="ARBA00022556"/>
    </source>
</evidence>
<evidence type="ECO:0000256" key="7">
    <source>
        <dbReference type="HAMAP-Rule" id="MF_00523"/>
    </source>
</evidence>
<feature type="domain" description="Mannose-1-phosphate guanyltransferase C-terminal" evidence="10">
    <location>
        <begin position="109"/>
        <end position="188"/>
    </location>
</feature>
<evidence type="ECO:0000256" key="3">
    <source>
        <dbReference type="ARBA" id="ARBA00022679"/>
    </source>
</evidence>
<feature type="coiled-coil region" evidence="8">
    <location>
        <begin position="324"/>
        <end position="351"/>
    </location>
</feature>
<name>A0A395LZY0_9BACT</name>
<sequence>MPTLGEIYRFLADIFPETELIGRQDVVIEKISPIEEAQAGSISFIANSKYEKFLAQTAASALIVSKKLDTRQAPKELALLRVDDPYTAFVFVLEFFNKPQDIAPKGIHPTAVISSSATVHPSARIGAYCVIGENVQIGANTILYPHTTILDGTVIGECCILYPHVTIYHNCQIGHRTIIHAGAVIGADGFGFAPQKDSSFKKIPQIGRVVIEDDVEIGANTCIDRATLGETVIRKGAKLDNLVQVGHNCSIGTNTVIAAQAGLSGSTKIGNSCMIGGQVGFVGHLEIADRITLGGQSGVTKSWTKPGEFLRGSPAKPIREQLRQEAMLGKLEEMMHRIKELEKQLAELKAENKTTT</sequence>
<dbReference type="InterPro" id="IPR011004">
    <property type="entry name" value="Trimer_LpxA-like_sf"/>
</dbReference>
<dbReference type="Gene3D" id="3.40.1390.10">
    <property type="entry name" value="MurE/MurF, N-terminal domain"/>
    <property type="match status" value="1"/>
</dbReference>
<dbReference type="SUPFAM" id="SSF51161">
    <property type="entry name" value="Trimeric LpxA-like enzymes"/>
    <property type="match status" value="1"/>
</dbReference>
<dbReference type="EMBL" id="PHFL01000049">
    <property type="protein sequence ID" value="RFM23982.1"/>
    <property type="molecule type" value="Genomic_DNA"/>
</dbReference>
<evidence type="ECO:0000256" key="5">
    <source>
        <dbReference type="ARBA" id="ARBA00023098"/>
    </source>
</evidence>
<evidence type="ECO:0000313" key="13">
    <source>
        <dbReference type="Proteomes" id="UP000266389"/>
    </source>
</evidence>
<dbReference type="InterPro" id="IPR007691">
    <property type="entry name" value="LpxD"/>
</dbReference>
<dbReference type="Proteomes" id="UP000266389">
    <property type="component" value="Unassembled WGS sequence"/>
</dbReference>
<keyword evidence="6 7" id="KW-0012">Acyltransferase</keyword>
<reference evidence="11 13" key="1">
    <citation type="journal article" date="2011" name="ISME J.">
        <title>Community ecology of hot spring cyanobacterial mats: predominant populations and their functional potential.</title>
        <authorList>
            <person name="Klatt C.G."/>
            <person name="Wood J.M."/>
            <person name="Rusch D.B."/>
            <person name="Bateson M.M."/>
            <person name="Hamamura N."/>
            <person name="Heidelberg J.F."/>
            <person name="Grossman A.R."/>
            <person name="Bhaya D."/>
            <person name="Cohan F.M."/>
            <person name="Kuhl M."/>
            <person name="Bryant D.A."/>
            <person name="Ward D.M."/>
        </authorList>
    </citation>
    <scope>NUCLEOTIDE SEQUENCE [LARGE SCALE GENOMIC DNA]</scope>
    <source>
        <strain evidence="11">OS</strain>
    </source>
</reference>
<dbReference type="InterPro" id="IPR056729">
    <property type="entry name" value="GMPPB_C"/>
</dbReference>
<dbReference type="CDD" id="cd03352">
    <property type="entry name" value="LbH_LpxD"/>
    <property type="match status" value="1"/>
</dbReference>
<dbReference type="AlphaFoldDB" id="A0A395LZY0"/>
<dbReference type="GO" id="GO:0016020">
    <property type="term" value="C:membrane"/>
    <property type="evidence" value="ECO:0007669"/>
    <property type="project" value="GOC"/>
</dbReference>
<comment type="subunit">
    <text evidence="7">Homotrimer.</text>
</comment>
<dbReference type="InterPro" id="IPR020573">
    <property type="entry name" value="UDP_GlcNAc_AcTrfase_non-rep"/>
</dbReference>
<comment type="catalytic activity">
    <reaction evidence="7">
        <text>a UDP-3-O-[(3R)-3-hydroxyacyl]-alpha-D-glucosamine + a (3R)-hydroxyacyl-[ACP] = a UDP-2-N,3-O-bis[(3R)-3-hydroxyacyl]-alpha-D-glucosamine + holo-[ACP] + H(+)</text>
        <dbReference type="Rhea" id="RHEA:53836"/>
        <dbReference type="Rhea" id="RHEA-COMP:9685"/>
        <dbReference type="Rhea" id="RHEA-COMP:9945"/>
        <dbReference type="ChEBI" id="CHEBI:15378"/>
        <dbReference type="ChEBI" id="CHEBI:64479"/>
        <dbReference type="ChEBI" id="CHEBI:78827"/>
        <dbReference type="ChEBI" id="CHEBI:137740"/>
        <dbReference type="ChEBI" id="CHEBI:137748"/>
        <dbReference type="EC" id="2.3.1.191"/>
    </reaction>
</comment>
<dbReference type="GO" id="GO:0016410">
    <property type="term" value="F:N-acyltransferase activity"/>
    <property type="evidence" value="ECO:0007669"/>
    <property type="project" value="InterPro"/>
</dbReference>
<keyword evidence="1 7" id="KW-0444">Lipid biosynthesis</keyword>
<dbReference type="GO" id="GO:0009245">
    <property type="term" value="P:lipid A biosynthetic process"/>
    <property type="evidence" value="ECO:0007669"/>
    <property type="project" value="UniProtKB-UniRule"/>
</dbReference>
<feature type="active site" description="Proton acceptor" evidence="7">
    <location>
        <position position="247"/>
    </location>
</feature>
<keyword evidence="2 7" id="KW-0441">Lipid A biosynthesis</keyword>
<dbReference type="NCBIfam" id="NF002060">
    <property type="entry name" value="PRK00892.1"/>
    <property type="match status" value="1"/>
</dbReference>
<evidence type="ECO:0000259" key="9">
    <source>
        <dbReference type="Pfam" id="PF04613"/>
    </source>
</evidence>
<evidence type="ECO:0000256" key="8">
    <source>
        <dbReference type="SAM" id="Coils"/>
    </source>
</evidence>
<keyword evidence="3 7" id="KW-0808">Transferase</keyword>
<dbReference type="NCBIfam" id="TIGR01853">
    <property type="entry name" value="lipid_A_lpxD"/>
    <property type="match status" value="1"/>
</dbReference>
<comment type="pathway">
    <text evidence="7">Bacterial outer membrane biogenesis; LPS lipid A biosynthesis.</text>
</comment>
<dbReference type="Pfam" id="PF00132">
    <property type="entry name" value="Hexapep"/>
    <property type="match status" value="1"/>
</dbReference>
<gene>
    <name evidence="7 11" type="primary">lpxD</name>
    <name evidence="12" type="ORF">D0433_07730</name>
    <name evidence="11" type="ORF">D0433_10305</name>
</gene>
<comment type="similarity">
    <text evidence="7">Belongs to the transferase hexapeptide repeat family. LpxD subfamily.</text>
</comment>
<comment type="function">
    <text evidence="7">Catalyzes the N-acylation of UDP-3-O-acylglucosamine using 3-hydroxyacyl-ACP as the acyl donor. Is involved in the biosynthesis of lipid A, a phosphorylated glycolipid that anchors the lipopolysaccharide to the outer membrane of the cell.</text>
</comment>
<dbReference type="EMBL" id="PHFL01000062">
    <property type="protein sequence ID" value="RFM23548.1"/>
    <property type="molecule type" value="Genomic_DNA"/>
</dbReference>
<dbReference type="Gene3D" id="2.160.10.10">
    <property type="entry name" value="Hexapeptide repeat proteins"/>
    <property type="match status" value="1"/>
</dbReference>
<dbReference type="PANTHER" id="PTHR43378:SF2">
    <property type="entry name" value="UDP-3-O-ACYLGLUCOSAMINE N-ACYLTRANSFERASE 1, MITOCHONDRIAL-RELATED"/>
    <property type="match status" value="1"/>
</dbReference>
<proteinExistence type="inferred from homology"/>
<dbReference type="HAMAP" id="MF_00523">
    <property type="entry name" value="LpxD"/>
    <property type="match status" value="1"/>
</dbReference>
<evidence type="ECO:0000313" key="11">
    <source>
        <dbReference type="EMBL" id="RFM23548.1"/>
    </source>
</evidence>
<keyword evidence="8" id="KW-0175">Coiled coil</keyword>
<evidence type="ECO:0000256" key="1">
    <source>
        <dbReference type="ARBA" id="ARBA00022516"/>
    </source>
</evidence>
<comment type="caution">
    <text evidence="11">The sequence shown here is derived from an EMBL/GenBank/DDBJ whole genome shotgun (WGS) entry which is preliminary data.</text>
</comment>
<protein>
    <recommendedName>
        <fullName evidence="7">UDP-3-O-acylglucosamine N-acyltransferase</fullName>
        <ecNumber evidence="7">2.3.1.191</ecNumber>
    </recommendedName>
</protein>
<keyword evidence="4 7" id="KW-0677">Repeat</keyword>
<organism evidence="11 13">
    <name type="scientific">Candidatus Thermochlorobacter aerophilus</name>
    <dbReference type="NCBI Taxonomy" id="1868324"/>
    <lineage>
        <taxon>Bacteria</taxon>
        <taxon>Pseudomonadati</taxon>
        <taxon>Chlorobiota</taxon>
        <taxon>Chlorobiia</taxon>
        <taxon>Chlorobiales</taxon>
        <taxon>Candidatus Thermochlorobacteriaceae</taxon>
        <taxon>Candidatus Thermochlorobacter</taxon>
    </lineage>
</organism>
<accession>A0A395LZY0</accession>
<dbReference type="GO" id="GO:0103118">
    <property type="term" value="F:UDP-3-O-[(3R)-3-hydroxyacyl]-glucosamine N-acyltransferase activity"/>
    <property type="evidence" value="ECO:0007669"/>
    <property type="project" value="UniProtKB-EC"/>
</dbReference>
<keyword evidence="5 7" id="KW-0443">Lipid metabolism</keyword>
<dbReference type="PANTHER" id="PTHR43378">
    <property type="entry name" value="UDP-3-O-ACYLGLUCOSAMINE N-ACYLTRANSFERASE"/>
    <property type="match status" value="1"/>
</dbReference>
<dbReference type="Pfam" id="PF25087">
    <property type="entry name" value="GMPPB_C"/>
    <property type="match status" value="1"/>
</dbReference>
<dbReference type="EC" id="2.3.1.191" evidence="7"/>
<evidence type="ECO:0000256" key="6">
    <source>
        <dbReference type="ARBA" id="ARBA00023315"/>
    </source>
</evidence>
<dbReference type="Pfam" id="PF04613">
    <property type="entry name" value="LpxD"/>
    <property type="match status" value="1"/>
</dbReference>
<feature type="domain" description="UDP-3-O-[3-hydroxymyristoyl] glucosamine N-acyltransferase non-repeat region" evidence="9">
    <location>
        <begin position="25"/>
        <end position="94"/>
    </location>
</feature>
<dbReference type="UniPathway" id="UPA00973"/>
<evidence type="ECO:0000256" key="4">
    <source>
        <dbReference type="ARBA" id="ARBA00022737"/>
    </source>
</evidence>
<dbReference type="InterPro" id="IPR001451">
    <property type="entry name" value="Hexapep"/>
</dbReference>